<feature type="region of interest" description="Disordered" evidence="2">
    <location>
        <begin position="566"/>
        <end position="591"/>
    </location>
</feature>
<name>A0A6C0BZN6_9ZZZZ</name>
<feature type="region of interest" description="Disordered" evidence="2">
    <location>
        <begin position="143"/>
        <end position="169"/>
    </location>
</feature>
<sequence>MANADIVIEPDKGGWFADRGMMRARKNKNSFVDSLRIFRPLANAGDTIASEAHLLTKNTDKLAELQQQQRAHKELSKSSGLSKDVKWMAHNNALRIQIAKLQQEIKSGQDFLAKAKKTWAYVNTEDALQRNRGRNEIRQLQIDTAIDNSSPPNNRKYQSSSSVSTKAAGPGTHAVYQYHKDHRDVQAVNPATFTRMLEEQKQKETEAIEAIQQANQLKSSEADKLNSLDALQHQANAMEEQLNAKMKDNVDMKRNTEANPESGNAGERIKNAQAAEKKLKTNLQNFRDTTLSQAREELTRTQTELKRMNVVVAELKKEGYPQVPPPITPAVKLAQRVQQLPHLAAQNTAQTTGQMQHQPGQMQHQPGQMNPDLVQLALASNFGFSNSLQSPNMLQTTVGKAPQGVHSSVSMPLQPMPAHTPHMPKEEQNDSSMEHLPALDQPHMHDLSQKTHEIDEEEHLEDELRQLRNHLELMFSRENVINYFRPAQDQKQHLEEALNEKINELASSLTRKYTGPPDPTQKKSQDLEEDIQVLVHEQKKLPSAAQVTQRRAELLRVYEELGKIIAQTASKSDSQKDLTTSKKQKKAGKEK</sequence>
<evidence type="ECO:0000256" key="2">
    <source>
        <dbReference type="SAM" id="MobiDB-lite"/>
    </source>
</evidence>
<accession>A0A6C0BZN6</accession>
<dbReference type="AlphaFoldDB" id="A0A6C0BZN6"/>
<protein>
    <submittedName>
        <fullName evidence="3">Uncharacterized protein</fullName>
    </submittedName>
</protein>
<organism evidence="3">
    <name type="scientific">viral metagenome</name>
    <dbReference type="NCBI Taxonomy" id="1070528"/>
    <lineage>
        <taxon>unclassified sequences</taxon>
        <taxon>metagenomes</taxon>
        <taxon>organismal metagenomes</taxon>
    </lineage>
</organism>
<reference evidence="3" key="1">
    <citation type="journal article" date="2020" name="Nature">
        <title>Giant virus diversity and host interactions through global metagenomics.</title>
        <authorList>
            <person name="Schulz F."/>
            <person name="Roux S."/>
            <person name="Paez-Espino D."/>
            <person name="Jungbluth S."/>
            <person name="Walsh D.A."/>
            <person name="Denef V.J."/>
            <person name="McMahon K.D."/>
            <person name="Konstantinidis K.T."/>
            <person name="Eloe-Fadrosh E.A."/>
            <person name="Kyrpides N.C."/>
            <person name="Woyke T."/>
        </authorList>
    </citation>
    <scope>NUCLEOTIDE SEQUENCE</scope>
    <source>
        <strain evidence="3">GVMAG-M-3300020182-33</strain>
    </source>
</reference>
<evidence type="ECO:0000313" key="3">
    <source>
        <dbReference type="EMBL" id="QHS97865.1"/>
    </source>
</evidence>
<feature type="coiled-coil region" evidence="1">
    <location>
        <begin position="450"/>
        <end position="477"/>
    </location>
</feature>
<feature type="coiled-coil region" evidence="1">
    <location>
        <begin position="194"/>
        <end position="318"/>
    </location>
</feature>
<keyword evidence="1" id="KW-0175">Coiled coil</keyword>
<proteinExistence type="predicted"/>
<feature type="compositionally biased region" description="Low complexity" evidence="2">
    <location>
        <begin position="350"/>
        <end position="368"/>
    </location>
</feature>
<evidence type="ECO:0000256" key="1">
    <source>
        <dbReference type="SAM" id="Coils"/>
    </source>
</evidence>
<dbReference type="EMBL" id="MN739306">
    <property type="protein sequence ID" value="QHS97865.1"/>
    <property type="molecule type" value="Genomic_DNA"/>
</dbReference>
<feature type="region of interest" description="Disordered" evidence="2">
    <location>
        <begin position="347"/>
        <end position="368"/>
    </location>
</feature>
<feature type="compositionally biased region" description="Polar residues" evidence="2">
    <location>
        <begin position="146"/>
        <end position="165"/>
    </location>
</feature>
<feature type="compositionally biased region" description="Basic residues" evidence="2">
    <location>
        <begin position="582"/>
        <end position="591"/>
    </location>
</feature>